<dbReference type="EMBL" id="UYSL01022729">
    <property type="protein sequence ID" value="VDL80998.1"/>
    <property type="molecule type" value="Genomic_DNA"/>
</dbReference>
<sequence length="96" mass="10713">MGTGQRWKTLSANILPITASYLSNGSIVDRNQHRPFAIGRQLPNPTVDIIIIIRIGSKSIPIFSPSMVVADLCTWASTYTVHDFRYSPFRLCHGKP</sequence>
<dbReference type="AlphaFoldDB" id="A0A0N4YK39"/>
<accession>A0A0N4YK39</accession>
<proteinExistence type="predicted"/>
<keyword evidence="2" id="KW-1185">Reference proteome</keyword>
<name>A0A0N4YK39_NIPBR</name>
<reference evidence="1 2" key="2">
    <citation type="submission" date="2018-11" db="EMBL/GenBank/DDBJ databases">
        <authorList>
            <consortium name="Pathogen Informatics"/>
        </authorList>
    </citation>
    <scope>NUCLEOTIDE SEQUENCE [LARGE SCALE GENOMIC DNA]</scope>
</reference>
<dbReference type="WBParaSite" id="NBR_0001737801-mRNA-1">
    <property type="protein sequence ID" value="NBR_0001737801-mRNA-1"/>
    <property type="gene ID" value="NBR_0001737801"/>
</dbReference>
<organism evidence="3">
    <name type="scientific">Nippostrongylus brasiliensis</name>
    <name type="common">Rat hookworm</name>
    <dbReference type="NCBI Taxonomy" id="27835"/>
    <lineage>
        <taxon>Eukaryota</taxon>
        <taxon>Metazoa</taxon>
        <taxon>Ecdysozoa</taxon>
        <taxon>Nematoda</taxon>
        <taxon>Chromadorea</taxon>
        <taxon>Rhabditida</taxon>
        <taxon>Rhabditina</taxon>
        <taxon>Rhabditomorpha</taxon>
        <taxon>Strongyloidea</taxon>
        <taxon>Heligmosomidae</taxon>
        <taxon>Nippostrongylus</taxon>
    </lineage>
</organism>
<gene>
    <name evidence="1" type="ORF">NBR_LOCUS17379</name>
</gene>
<dbReference type="Proteomes" id="UP000271162">
    <property type="component" value="Unassembled WGS sequence"/>
</dbReference>
<protein>
    <submittedName>
        <fullName evidence="1 3">Uncharacterized protein</fullName>
    </submittedName>
</protein>
<evidence type="ECO:0000313" key="1">
    <source>
        <dbReference type="EMBL" id="VDL80998.1"/>
    </source>
</evidence>
<evidence type="ECO:0000313" key="3">
    <source>
        <dbReference type="WBParaSite" id="NBR_0001737801-mRNA-1"/>
    </source>
</evidence>
<reference evidence="3" key="1">
    <citation type="submission" date="2017-02" db="UniProtKB">
        <authorList>
            <consortium name="WormBaseParasite"/>
        </authorList>
    </citation>
    <scope>IDENTIFICATION</scope>
</reference>
<evidence type="ECO:0000313" key="2">
    <source>
        <dbReference type="Proteomes" id="UP000271162"/>
    </source>
</evidence>